<dbReference type="GO" id="GO:1990077">
    <property type="term" value="C:primosome complex"/>
    <property type="evidence" value="ECO:0007669"/>
    <property type="project" value="UniProtKB-UniRule"/>
</dbReference>
<gene>
    <name evidence="12" type="primary">priA</name>
    <name evidence="15" type="ORF">EV696_104218</name>
</gene>
<comment type="similarity">
    <text evidence="12">Belongs to the helicase family. PriA subfamily.</text>
</comment>
<dbReference type="SMART" id="SM00487">
    <property type="entry name" value="DEXDc"/>
    <property type="match status" value="1"/>
</dbReference>
<proteinExistence type="inferred from homology"/>
<dbReference type="GO" id="GO:0006310">
    <property type="term" value="P:DNA recombination"/>
    <property type="evidence" value="ECO:0007669"/>
    <property type="project" value="InterPro"/>
</dbReference>
<keyword evidence="2 12" id="KW-0235">DNA replication</keyword>
<dbReference type="SMART" id="SM00490">
    <property type="entry name" value="HELICc"/>
    <property type="match status" value="1"/>
</dbReference>
<feature type="binding site" evidence="12">
    <location>
        <position position="447"/>
    </location>
    <ligand>
        <name>Zn(2+)</name>
        <dbReference type="ChEBI" id="CHEBI:29105"/>
        <label>2</label>
    </ligand>
</feature>
<feature type="binding site" evidence="12">
    <location>
        <position position="462"/>
    </location>
    <ligand>
        <name>Zn(2+)</name>
        <dbReference type="ChEBI" id="CHEBI:29105"/>
        <label>2</label>
    </ligand>
</feature>
<dbReference type="EC" id="5.6.2.4" evidence="12"/>
<evidence type="ECO:0000256" key="4">
    <source>
        <dbReference type="ARBA" id="ARBA00022741"/>
    </source>
</evidence>
<keyword evidence="10 12" id="KW-0413">Isomerase</keyword>
<evidence type="ECO:0000313" key="16">
    <source>
        <dbReference type="Proteomes" id="UP000295375"/>
    </source>
</evidence>
<dbReference type="Pfam" id="PF18074">
    <property type="entry name" value="PriA_C"/>
    <property type="match status" value="1"/>
</dbReference>
<dbReference type="Gene3D" id="3.40.50.300">
    <property type="entry name" value="P-loop containing nucleotide triphosphate hydrolases"/>
    <property type="match status" value="2"/>
</dbReference>
<evidence type="ECO:0000256" key="9">
    <source>
        <dbReference type="ARBA" id="ARBA00023125"/>
    </source>
</evidence>
<feature type="binding site" evidence="12">
    <location>
        <position position="465"/>
    </location>
    <ligand>
        <name>Zn(2+)</name>
        <dbReference type="ChEBI" id="CHEBI:29105"/>
        <label>2</label>
    </ligand>
</feature>
<evidence type="ECO:0000259" key="13">
    <source>
        <dbReference type="PROSITE" id="PS51192"/>
    </source>
</evidence>
<dbReference type="CDD" id="cd17929">
    <property type="entry name" value="DEXHc_priA"/>
    <property type="match status" value="1"/>
</dbReference>
<accession>A0A4R6UR98</accession>
<dbReference type="GO" id="GO:0006269">
    <property type="term" value="P:DNA replication, synthesis of primer"/>
    <property type="evidence" value="ECO:0007669"/>
    <property type="project" value="UniProtKB-KW"/>
</dbReference>
<organism evidence="15 16">
    <name type="scientific">Permianibacter aggregans</name>
    <dbReference type="NCBI Taxonomy" id="1510150"/>
    <lineage>
        <taxon>Bacteria</taxon>
        <taxon>Pseudomonadati</taxon>
        <taxon>Pseudomonadota</taxon>
        <taxon>Gammaproteobacteria</taxon>
        <taxon>Pseudomonadales</taxon>
        <taxon>Pseudomonadaceae</taxon>
        <taxon>Permianibacter</taxon>
    </lineage>
</organism>
<keyword evidence="9 12" id="KW-0238">DNA-binding</keyword>
<dbReference type="NCBIfam" id="TIGR00595">
    <property type="entry name" value="priA"/>
    <property type="match status" value="1"/>
</dbReference>
<keyword evidence="6 12" id="KW-0347">Helicase</keyword>
<evidence type="ECO:0000256" key="3">
    <source>
        <dbReference type="ARBA" id="ARBA00022723"/>
    </source>
</evidence>
<keyword evidence="16" id="KW-1185">Reference proteome</keyword>
<dbReference type="EMBL" id="SNYM01000004">
    <property type="protein sequence ID" value="TDQ49512.1"/>
    <property type="molecule type" value="Genomic_DNA"/>
</dbReference>
<dbReference type="GO" id="GO:0043138">
    <property type="term" value="F:3'-5' DNA helicase activity"/>
    <property type="evidence" value="ECO:0007669"/>
    <property type="project" value="UniProtKB-EC"/>
</dbReference>
<evidence type="ECO:0000256" key="2">
    <source>
        <dbReference type="ARBA" id="ARBA00022705"/>
    </source>
</evidence>
<keyword evidence="7 12" id="KW-0862">Zinc</keyword>
<dbReference type="Pfam" id="PF18319">
    <property type="entry name" value="Zn_ribbon_PriA"/>
    <property type="match status" value="1"/>
</dbReference>
<keyword evidence="8 12" id="KW-0067">ATP-binding</keyword>
<comment type="catalytic activity">
    <reaction evidence="11 12">
        <text>ATP + H2O = ADP + phosphate + H(+)</text>
        <dbReference type="Rhea" id="RHEA:13065"/>
        <dbReference type="ChEBI" id="CHEBI:15377"/>
        <dbReference type="ChEBI" id="CHEBI:15378"/>
        <dbReference type="ChEBI" id="CHEBI:30616"/>
        <dbReference type="ChEBI" id="CHEBI:43474"/>
        <dbReference type="ChEBI" id="CHEBI:456216"/>
        <dbReference type="EC" id="5.6.2.4"/>
    </reaction>
</comment>
<dbReference type="InterPro" id="IPR040498">
    <property type="entry name" value="PriA_CRR"/>
</dbReference>
<comment type="function">
    <text evidence="12">Initiates the restart of stalled replication forks, which reloads the replicative helicase on sites other than the origin of replication. Recognizes and binds to abandoned replication forks and remodels them to uncover a helicase loading site. Promotes assembly of the primosome at these replication forks.</text>
</comment>
<feature type="binding site" evidence="12">
    <location>
        <position position="478"/>
    </location>
    <ligand>
        <name>Zn(2+)</name>
        <dbReference type="ChEBI" id="CHEBI:29105"/>
        <label>1</label>
    </ligand>
</feature>
<feature type="domain" description="Helicase C-terminal" evidence="14">
    <location>
        <begin position="470"/>
        <end position="629"/>
    </location>
</feature>
<keyword evidence="4 12" id="KW-0547">Nucleotide-binding</keyword>
<evidence type="ECO:0000256" key="7">
    <source>
        <dbReference type="ARBA" id="ARBA00022833"/>
    </source>
</evidence>
<dbReference type="NCBIfam" id="NF004067">
    <property type="entry name" value="PRK05580.1-4"/>
    <property type="match status" value="1"/>
</dbReference>
<keyword evidence="1 12" id="KW-0639">Primosome</keyword>
<evidence type="ECO:0000256" key="10">
    <source>
        <dbReference type="ARBA" id="ARBA00023235"/>
    </source>
</evidence>
<dbReference type="NCBIfam" id="NF004065">
    <property type="entry name" value="PRK05580.1-1"/>
    <property type="match status" value="1"/>
</dbReference>
<dbReference type="GO" id="GO:0003677">
    <property type="term" value="F:DNA binding"/>
    <property type="evidence" value="ECO:0007669"/>
    <property type="project" value="UniProtKB-UniRule"/>
</dbReference>
<dbReference type="InterPro" id="IPR014001">
    <property type="entry name" value="Helicase_ATP-bd"/>
</dbReference>
<sequence length="727" mass="80754">MTDSLYRIAVPVPLRRLFDYRAPGLNLARGARVRVPFGRRELVGVVWEKVAQTEMAEAKLQTISEVIDFEPLISPGISKLAEFASGYYHHPLGEVMAVTLPTLLREGKTPRGQTLPAWQLTDAGKALPLDELNRAPRQRALLQVLQSMPEGVLQAELLEQGFSAALLRQFAKNGWAEKINLAPENEPVPYRSVASPVTLNEAQQQAVDTVAAVEGFQCFLLAGVTGSGKTEVYLRLIDQIRQKGQQALVLVPEIGLTPQTEARFRARFGEQVAVIHSALTERQRWQAWDRARSGDAGVVIGTRSALWVSLPNPGLIIIDEEHDLSFKQQEGFRYHARDLAVLRGQIEQVPVLLGSATPSLETLRNVKQGRYQRLALPNRANEAQMPVLRCLDIRNAQLDEGLSGALLAKIREHLGNDGQVLLFLNRRGFAPTLMCHACGWLAECQRCEAHYTVHRQFRRLRCHHCGSERPMPQKCPHCGSDKLLSLGQGTERIEEALARHFPNEKIARIDRDTTRGRDAMQRWSDAIRRGDYRILVGTQMLAKGHDFPNVTLAALVDVDGAFFATDFRAPERMAQLITQVAGRAGRGDKPGEVILQTRQPEHPLLQTLLRDGYDAFAEGALNEREQHGLPPFQPIALMRAEAGKVEQAFALLSKAAQALNASGITALGPVPAPAAKRQGRFRAQLMLEAANRGQLQQVLGALLPELENWPEARRARWSVDIDPQEMV</sequence>
<dbReference type="InterPro" id="IPR011545">
    <property type="entry name" value="DEAD/DEAH_box_helicase_dom"/>
</dbReference>
<dbReference type="AlphaFoldDB" id="A0A4R6UR98"/>
<dbReference type="GO" id="GO:0005524">
    <property type="term" value="F:ATP binding"/>
    <property type="evidence" value="ECO:0007669"/>
    <property type="project" value="UniProtKB-UniRule"/>
</dbReference>
<comment type="cofactor">
    <cofactor evidence="12">
        <name>Zn(2+)</name>
        <dbReference type="ChEBI" id="CHEBI:29105"/>
    </cofactor>
    <text evidence="12">Binds 2 zinc ions per subunit.</text>
</comment>
<dbReference type="Proteomes" id="UP000295375">
    <property type="component" value="Unassembled WGS sequence"/>
</dbReference>
<protein>
    <recommendedName>
        <fullName evidence="12">Replication restart protein PriA</fullName>
    </recommendedName>
    <alternativeName>
        <fullName evidence="12">ATP-dependent DNA helicase PriA</fullName>
        <ecNumber evidence="12">5.6.2.4</ecNumber>
    </alternativeName>
    <alternativeName>
        <fullName evidence="12">DNA 3'-5' helicase PriA</fullName>
    </alternativeName>
</protein>
<dbReference type="InterPro" id="IPR001650">
    <property type="entry name" value="Helicase_C-like"/>
</dbReference>
<feature type="binding site" evidence="12">
    <location>
        <position position="475"/>
    </location>
    <ligand>
        <name>Zn(2+)</name>
        <dbReference type="ChEBI" id="CHEBI:29105"/>
        <label>1</label>
    </ligand>
</feature>
<dbReference type="GO" id="GO:0006302">
    <property type="term" value="P:double-strand break repair"/>
    <property type="evidence" value="ECO:0007669"/>
    <property type="project" value="InterPro"/>
</dbReference>
<dbReference type="RefSeq" id="WP_133589165.1">
    <property type="nucleotide sequence ID" value="NZ_CP037953.1"/>
</dbReference>
<name>A0A4R6UR98_9GAMM</name>
<comment type="catalytic activity">
    <reaction evidence="12">
        <text>Couples ATP hydrolysis with the unwinding of duplex DNA by translocating in the 3'-5' direction.</text>
        <dbReference type="EC" id="5.6.2.4"/>
    </reaction>
</comment>
<dbReference type="Pfam" id="PF17764">
    <property type="entry name" value="PriA_3primeBD"/>
    <property type="match status" value="1"/>
</dbReference>
<dbReference type="Gene3D" id="3.40.1440.60">
    <property type="entry name" value="PriA, 3(prime) DNA-binding domain"/>
    <property type="match status" value="1"/>
</dbReference>
<evidence type="ECO:0000313" key="15">
    <source>
        <dbReference type="EMBL" id="TDQ49512.1"/>
    </source>
</evidence>
<evidence type="ECO:0000259" key="14">
    <source>
        <dbReference type="PROSITE" id="PS51194"/>
    </source>
</evidence>
<keyword evidence="3 12" id="KW-0479">Metal-binding</keyword>
<dbReference type="InterPro" id="IPR041222">
    <property type="entry name" value="PriA_3primeBD"/>
</dbReference>
<dbReference type="Pfam" id="PF00270">
    <property type="entry name" value="DEAD"/>
    <property type="match status" value="1"/>
</dbReference>
<dbReference type="PANTHER" id="PTHR30580:SF0">
    <property type="entry name" value="PRIMOSOMAL PROTEIN N"/>
    <property type="match status" value="1"/>
</dbReference>
<evidence type="ECO:0000256" key="6">
    <source>
        <dbReference type="ARBA" id="ARBA00022806"/>
    </source>
</evidence>
<dbReference type="PANTHER" id="PTHR30580">
    <property type="entry name" value="PRIMOSOMAL PROTEIN N"/>
    <property type="match status" value="1"/>
</dbReference>
<evidence type="ECO:0000256" key="8">
    <source>
        <dbReference type="ARBA" id="ARBA00022840"/>
    </source>
</evidence>
<feature type="binding site" evidence="12">
    <location>
        <position position="435"/>
    </location>
    <ligand>
        <name>Zn(2+)</name>
        <dbReference type="ChEBI" id="CHEBI:29105"/>
        <label>1</label>
    </ligand>
</feature>
<evidence type="ECO:0000256" key="12">
    <source>
        <dbReference type="HAMAP-Rule" id="MF_00983"/>
    </source>
</evidence>
<comment type="subunit">
    <text evidence="12">Component of the replication restart primosome.</text>
</comment>
<dbReference type="FunFam" id="3.40.1440.60:FF:000001">
    <property type="entry name" value="Primosomal protein N"/>
    <property type="match status" value="1"/>
</dbReference>
<feature type="binding site" evidence="12">
    <location>
        <position position="444"/>
    </location>
    <ligand>
        <name>Zn(2+)</name>
        <dbReference type="ChEBI" id="CHEBI:29105"/>
        <label>2</label>
    </ligand>
</feature>
<reference evidence="15 16" key="1">
    <citation type="submission" date="2019-03" db="EMBL/GenBank/DDBJ databases">
        <title>Genomic Encyclopedia of Type Strains, Phase IV (KMG-IV): sequencing the most valuable type-strain genomes for metagenomic binning, comparative biology and taxonomic classification.</title>
        <authorList>
            <person name="Goeker M."/>
        </authorList>
    </citation>
    <scope>NUCLEOTIDE SEQUENCE [LARGE SCALE GENOMIC DNA]</scope>
    <source>
        <strain evidence="15 16">DSM 103792</strain>
    </source>
</reference>
<dbReference type="CDD" id="cd18804">
    <property type="entry name" value="SF2_C_priA"/>
    <property type="match status" value="1"/>
</dbReference>
<evidence type="ECO:0000256" key="1">
    <source>
        <dbReference type="ARBA" id="ARBA00022515"/>
    </source>
</evidence>
<dbReference type="Pfam" id="PF00271">
    <property type="entry name" value="Helicase_C"/>
    <property type="match status" value="1"/>
</dbReference>
<evidence type="ECO:0000256" key="5">
    <source>
        <dbReference type="ARBA" id="ARBA00022801"/>
    </source>
</evidence>
<keyword evidence="5 12" id="KW-0378">Hydrolase</keyword>
<dbReference type="OrthoDB" id="9759544at2"/>
<dbReference type="GO" id="GO:0016887">
    <property type="term" value="F:ATP hydrolysis activity"/>
    <property type="evidence" value="ECO:0007669"/>
    <property type="project" value="RHEA"/>
</dbReference>
<dbReference type="SUPFAM" id="SSF52540">
    <property type="entry name" value="P-loop containing nucleoside triphosphate hydrolases"/>
    <property type="match status" value="2"/>
</dbReference>
<feature type="domain" description="Helicase ATP-binding" evidence="13">
    <location>
        <begin position="210"/>
        <end position="376"/>
    </location>
</feature>
<feature type="binding site" evidence="12">
    <location>
        <position position="438"/>
    </location>
    <ligand>
        <name>Zn(2+)</name>
        <dbReference type="ChEBI" id="CHEBI:29105"/>
        <label>1</label>
    </ligand>
</feature>
<evidence type="ECO:0000256" key="11">
    <source>
        <dbReference type="ARBA" id="ARBA00048988"/>
    </source>
</evidence>
<dbReference type="HAMAP" id="MF_00983">
    <property type="entry name" value="PriA"/>
    <property type="match status" value="1"/>
</dbReference>
<dbReference type="InterPro" id="IPR041236">
    <property type="entry name" value="PriA_C"/>
</dbReference>
<dbReference type="InterPro" id="IPR042115">
    <property type="entry name" value="PriA_3primeBD_sf"/>
</dbReference>
<dbReference type="FunFam" id="3.40.50.300:FF:000489">
    <property type="entry name" value="Primosome assembly protein PriA"/>
    <property type="match status" value="1"/>
</dbReference>
<dbReference type="PROSITE" id="PS51192">
    <property type="entry name" value="HELICASE_ATP_BIND_1"/>
    <property type="match status" value="1"/>
</dbReference>
<dbReference type="PROSITE" id="PS51194">
    <property type="entry name" value="HELICASE_CTER"/>
    <property type="match status" value="1"/>
</dbReference>
<dbReference type="InterPro" id="IPR005259">
    <property type="entry name" value="PriA"/>
</dbReference>
<comment type="caution">
    <text evidence="15">The sequence shown here is derived from an EMBL/GenBank/DDBJ whole genome shotgun (WGS) entry which is preliminary data.</text>
</comment>
<dbReference type="GO" id="GO:0008270">
    <property type="term" value="F:zinc ion binding"/>
    <property type="evidence" value="ECO:0007669"/>
    <property type="project" value="UniProtKB-UniRule"/>
</dbReference>
<dbReference type="GO" id="GO:0006270">
    <property type="term" value="P:DNA replication initiation"/>
    <property type="evidence" value="ECO:0007669"/>
    <property type="project" value="TreeGrafter"/>
</dbReference>
<dbReference type="InterPro" id="IPR027417">
    <property type="entry name" value="P-loop_NTPase"/>
</dbReference>